<dbReference type="NCBIfam" id="TIGR03504">
    <property type="entry name" value="FimV_Cterm"/>
    <property type="match status" value="1"/>
</dbReference>
<dbReference type="Gene3D" id="1.25.40.10">
    <property type="entry name" value="Tetratricopeptide repeat domain"/>
    <property type="match status" value="1"/>
</dbReference>
<evidence type="ECO:0000313" key="5">
    <source>
        <dbReference type="EMBL" id="SFX44359.1"/>
    </source>
</evidence>
<dbReference type="RefSeq" id="WP_072325930.1">
    <property type="nucleotide sequence ID" value="NZ_FPJW01000005.1"/>
</dbReference>
<dbReference type="InterPro" id="IPR020011">
    <property type="entry name" value="FimV_C"/>
</dbReference>
<evidence type="ECO:0000256" key="1">
    <source>
        <dbReference type="SAM" id="Coils"/>
    </source>
</evidence>
<organism evidence="5 6">
    <name type="scientific">Marinospirillum alkaliphilum DSM 21637</name>
    <dbReference type="NCBI Taxonomy" id="1122209"/>
    <lineage>
        <taxon>Bacteria</taxon>
        <taxon>Pseudomonadati</taxon>
        <taxon>Pseudomonadota</taxon>
        <taxon>Gammaproteobacteria</taxon>
        <taxon>Oceanospirillales</taxon>
        <taxon>Oceanospirillaceae</taxon>
        <taxon>Marinospirillum</taxon>
    </lineage>
</organism>
<feature type="region of interest" description="Disordered" evidence="2">
    <location>
        <begin position="143"/>
        <end position="202"/>
    </location>
</feature>
<evidence type="ECO:0000313" key="6">
    <source>
        <dbReference type="Proteomes" id="UP000182350"/>
    </source>
</evidence>
<dbReference type="EMBL" id="FPJW01000005">
    <property type="protein sequence ID" value="SFX44359.1"/>
    <property type="molecule type" value="Genomic_DNA"/>
</dbReference>
<keyword evidence="3" id="KW-0812">Transmembrane</keyword>
<dbReference type="InterPro" id="IPR036779">
    <property type="entry name" value="LysM_dom_sf"/>
</dbReference>
<evidence type="ECO:0000259" key="4">
    <source>
        <dbReference type="PROSITE" id="PS51782"/>
    </source>
</evidence>
<protein>
    <submittedName>
        <fullName evidence="5">Pilus assembly protein FimV</fullName>
    </submittedName>
</protein>
<feature type="coiled-coil region" evidence="1">
    <location>
        <begin position="204"/>
        <end position="259"/>
    </location>
</feature>
<proteinExistence type="predicted"/>
<dbReference type="AlphaFoldDB" id="A0A1K1X4A4"/>
<feature type="compositionally biased region" description="Low complexity" evidence="2">
    <location>
        <begin position="148"/>
        <end position="175"/>
    </location>
</feature>
<dbReference type="NCBIfam" id="TIGR03505">
    <property type="entry name" value="FimV_core"/>
    <property type="match status" value="1"/>
</dbReference>
<name>A0A1K1X4A4_9GAMM</name>
<reference evidence="5 6" key="1">
    <citation type="submission" date="2016-11" db="EMBL/GenBank/DDBJ databases">
        <authorList>
            <person name="Jaros S."/>
            <person name="Januszkiewicz K."/>
            <person name="Wedrychowicz H."/>
        </authorList>
    </citation>
    <scope>NUCLEOTIDE SEQUENCE [LARGE SCALE GENOMIC DNA]</scope>
    <source>
        <strain evidence="5 6">DSM 21637</strain>
    </source>
</reference>
<dbReference type="CDD" id="cd00118">
    <property type="entry name" value="LysM"/>
    <property type="match status" value="1"/>
</dbReference>
<dbReference type="InterPro" id="IPR020012">
    <property type="entry name" value="LysM_FimV"/>
</dbReference>
<dbReference type="PROSITE" id="PS51782">
    <property type="entry name" value="LYSM"/>
    <property type="match status" value="1"/>
</dbReference>
<feature type="transmembrane region" description="Helical" evidence="3">
    <location>
        <begin position="295"/>
        <end position="314"/>
    </location>
</feature>
<keyword evidence="3" id="KW-0472">Membrane</keyword>
<dbReference type="InterPro" id="IPR011990">
    <property type="entry name" value="TPR-like_helical_dom_sf"/>
</dbReference>
<accession>A0A1K1X4A4</accession>
<gene>
    <name evidence="5" type="ORF">SAMN02745752_01702</name>
</gene>
<dbReference type="InterPro" id="IPR038440">
    <property type="entry name" value="FimV_C_sf"/>
</dbReference>
<dbReference type="STRING" id="1122209.SAMN02745752_01702"/>
<sequence>MRSWMVAGLAAGVLAVPLSLVVYSSQAADFPEMSALTAEELRTALASSTATPQAQRRVRVGPRDTLWSIARTNRPDNNITIKQAMLAIRDANPQAFPGGNINEMEAGATLVIPTAAAMMRRTASQAEEEVRRQNQAWVASKAPPLPTAQERQQPAPQVAPAPVTRQPAPAAASAPQPAPERADTRPRDLQLVTPPATDTQQQRIRELESRLASSEEGLQAVEREKDELAERITEMQQQINTLQQLIRLKDEQLADMERQLTQRPAQHVVTPSGAVAPATAEPQDLMAQIQQQPGLYGALGGLAVLVLLMLAALLSTRGKLSKARAEAAEAVRASGNLEADILAAHNATSSDFDLDLNARPLEDLESLGLGNDLSTDLEESDLALDEAVETTAPAAVRPAAREEKQRDPLQEAEMFIAYGRLEQAAGFLQKAIAEQPEREDLRVKLLEVLVELNDEETFRQQQAELEVRQPSSASRDRAAELAGFFATAAAATSLAAASVQETEQLQDEDLGDLDLGDVSFDEDLDLSEQELDDIFAEEDTLNDQDAFGGVEMDLQVDQDQSDLEDLPDLNDLVGQDDIDDLSDLDSLEADLDEVISARDPLEPVDDVGEDLPELDVLDEAAAEELDLDLELDLEKPLADDELADELHPENDFEPVDYKSDAEEFMSALDSLSLDDALDENMEIPGARTRPAPGVEEDLAALSSDLSELESLASDEEPAVDEVDLSGLDDLGGFDDLDLGVNDDMTTQLDLATAYIEMGDKEGAREILEKVVREADADLSATAQQMLEALKG</sequence>
<evidence type="ECO:0000256" key="2">
    <source>
        <dbReference type="SAM" id="MobiDB-lite"/>
    </source>
</evidence>
<dbReference type="InterPro" id="IPR018392">
    <property type="entry name" value="LysM"/>
</dbReference>
<feature type="domain" description="LysM" evidence="4">
    <location>
        <begin position="56"/>
        <end position="112"/>
    </location>
</feature>
<evidence type="ECO:0000256" key="3">
    <source>
        <dbReference type="SAM" id="Phobius"/>
    </source>
</evidence>
<keyword evidence="3" id="KW-1133">Transmembrane helix</keyword>
<dbReference type="Proteomes" id="UP000182350">
    <property type="component" value="Unassembled WGS sequence"/>
</dbReference>
<dbReference type="Gene3D" id="3.10.350.10">
    <property type="entry name" value="LysM domain"/>
    <property type="match status" value="1"/>
</dbReference>
<keyword evidence="1" id="KW-0175">Coiled coil</keyword>
<keyword evidence="6" id="KW-1185">Reference proteome</keyword>
<dbReference type="Gene3D" id="1.20.58.2200">
    <property type="match status" value="1"/>
</dbReference>